<dbReference type="PATRIC" id="fig|698760.3.peg.405"/>
<protein>
    <submittedName>
        <fullName evidence="4">Tat pathway signal sequence domain protein</fullName>
    </submittedName>
</protein>
<dbReference type="SUPFAM" id="SSF56219">
    <property type="entry name" value="DNase I-like"/>
    <property type="match status" value="1"/>
</dbReference>
<evidence type="ECO:0000313" key="4">
    <source>
        <dbReference type="EMBL" id="ELP70962.1"/>
    </source>
</evidence>
<keyword evidence="2" id="KW-0472">Membrane</keyword>
<comment type="caution">
    <text evidence="4">The sequence shown here is derived from an EMBL/GenBank/DDBJ whole genome shotgun (WGS) entry which is preliminary data.</text>
</comment>
<organism evidence="4 5">
    <name type="scientific">Streptomyces turgidiscabies (strain Car8)</name>
    <dbReference type="NCBI Taxonomy" id="698760"/>
    <lineage>
        <taxon>Bacteria</taxon>
        <taxon>Bacillati</taxon>
        <taxon>Actinomycetota</taxon>
        <taxon>Actinomycetes</taxon>
        <taxon>Kitasatosporales</taxon>
        <taxon>Streptomycetaceae</taxon>
        <taxon>Streptomyces</taxon>
    </lineage>
</organism>
<dbReference type="Pfam" id="PF03372">
    <property type="entry name" value="Exo_endo_phos"/>
    <property type="match status" value="1"/>
</dbReference>
<gene>
    <name evidence="4" type="ORF">STRTUCAR8_05827</name>
</gene>
<keyword evidence="2" id="KW-1133">Transmembrane helix</keyword>
<dbReference type="STRING" id="85558.T45_08924"/>
<evidence type="ECO:0000256" key="1">
    <source>
        <dbReference type="SAM" id="MobiDB-lite"/>
    </source>
</evidence>
<evidence type="ECO:0000313" key="5">
    <source>
        <dbReference type="Proteomes" id="UP000010931"/>
    </source>
</evidence>
<dbReference type="Gene3D" id="3.60.10.10">
    <property type="entry name" value="Endonuclease/exonuclease/phosphatase"/>
    <property type="match status" value="1"/>
</dbReference>
<proteinExistence type="predicted"/>
<feature type="transmembrane region" description="Helical" evidence="2">
    <location>
        <begin position="44"/>
        <end position="62"/>
    </location>
</feature>
<feature type="transmembrane region" description="Helical" evidence="2">
    <location>
        <begin position="106"/>
        <end position="123"/>
    </location>
</feature>
<dbReference type="RefSeq" id="WP_006373717.1">
    <property type="nucleotide sequence ID" value="NZ_AEJB01000024.1"/>
</dbReference>
<dbReference type="Proteomes" id="UP000010931">
    <property type="component" value="Unassembled WGS sequence"/>
</dbReference>
<reference evidence="4 5" key="1">
    <citation type="journal article" date="2011" name="Plasmid">
        <title>Streptomyces turgidiscabies Car8 contains a modular pathogenicity island that shares virulence genes with other actinobacterial plant pathogens.</title>
        <authorList>
            <person name="Huguet-Tapia J.C."/>
            <person name="Badger J.H."/>
            <person name="Loria R."/>
            <person name="Pettis G.S."/>
        </authorList>
    </citation>
    <scope>NUCLEOTIDE SEQUENCE [LARGE SCALE GENOMIC DNA]</scope>
    <source>
        <strain evidence="4 5">Car8</strain>
    </source>
</reference>
<feature type="region of interest" description="Disordered" evidence="1">
    <location>
        <begin position="1"/>
        <end position="28"/>
    </location>
</feature>
<dbReference type="AlphaFoldDB" id="L7FI06"/>
<dbReference type="GeneID" id="97406927"/>
<dbReference type="InterPro" id="IPR005135">
    <property type="entry name" value="Endo/exonuclease/phosphatase"/>
</dbReference>
<dbReference type="GO" id="GO:0003824">
    <property type="term" value="F:catalytic activity"/>
    <property type="evidence" value="ECO:0007669"/>
    <property type="project" value="InterPro"/>
</dbReference>
<feature type="domain" description="Endonuclease/exonuclease/phosphatase" evidence="3">
    <location>
        <begin position="147"/>
        <end position="386"/>
    </location>
</feature>
<feature type="transmembrane region" description="Helical" evidence="2">
    <location>
        <begin position="74"/>
        <end position="94"/>
    </location>
</feature>
<dbReference type="InterPro" id="IPR036691">
    <property type="entry name" value="Endo/exonu/phosph_ase_sf"/>
</dbReference>
<evidence type="ECO:0000259" key="3">
    <source>
        <dbReference type="Pfam" id="PF03372"/>
    </source>
</evidence>
<name>L7FI06_STRT8</name>
<evidence type="ECO:0000256" key="2">
    <source>
        <dbReference type="SAM" id="Phobius"/>
    </source>
</evidence>
<dbReference type="EMBL" id="AEJB01000024">
    <property type="protein sequence ID" value="ELP70962.1"/>
    <property type="molecule type" value="Genomic_DNA"/>
</dbReference>
<keyword evidence="2" id="KW-0812">Transmembrane</keyword>
<keyword evidence="5" id="KW-1185">Reference proteome</keyword>
<accession>L7FI06</accession>
<sequence>MDSSTDISTDVSAATTAAPSPGSGVVAPGPGPVAPRRWCLYTRLLLAVGAGWLVLLLLQYALSGRWWAMMALNLEPPVAFLAVPLLLLAGVPAARLARRRVPRRPALAVTGLALAGLVLGYPWSGLNPAALWNGTGEVPPGALRVVSFNTLAWGKSTTPDRFYQALKARNADVYLLQEYVWSDQDDANERRIDDMARIRREFPQYHVAVQGELVTLSRYPIVYRPPVGPYGATAHAASPDWYDVYRTGKVLRTDIRVRGDVVSLYNVHIPVQVDMRESFLTPTFYRVIHDREAARRAQYRGLLDDIGANPHPLLVAGDFNTTAAMGDLRPLRSALDDAADHGGSVLPLSWNEQGRLRLWRLDWTFTSTGLKTYRYALTSLPEISDHRLQETVVSVRASR</sequence>